<gene>
    <name evidence="3" type="ORF">HBA18_04315</name>
</gene>
<evidence type="ECO:0000256" key="1">
    <source>
        <dbReference type="SAM" id="Phobius"/>
    </source>
</evidence>
<sequence length="191" mass="23053">MNKDNVWWTRKCWIKAEERLLKHARYSDFFMFWYSLWGVASSIIFIGEKQPEIISKVFVCFSVFVFGFSLFSSLGRFRERANNFKAGYIELQRIYMILNSKKKSKSERMDDENFKNYTKVLDSCENHTSLDFLRAKVDVYQNSVEKSSLTIIPCGKDFFIYYFLIFWDFFLPVFLFVFPVLNLIFFMNYYD</sequence>
<dbReference type="InterPro" id="IPR041115">
    <property type="entry name" value="SLATT_5"/>
</dbReference>
<keyword evidence="1" id="KW-0812">Transmembrane</keyword>
<accession>A0ABX6K2I1</accession>
<keyword evidence="1" id="KW-1133">Transmembrane helix</keyword>
<dbReference type="EMBL" id="CP050266">
    <property type="protein sequence ID" value="QIR05659.1"/>
    <property type="molecule type" value="Genomic_DNA"/>
</dbReference>
<feature type="domain" description="SMODS and SLOG-associating 2TM effector" evidence="2">
    <location>
        <begin position="3"/>
        <end position="177"/>
    </location>
</feature>
<evidence type="ECO:0000313" key="4">
    <source>
        <dbReference type="Proteomes" id="UP000501408"/>
    </source>
</evidence>
<feature type="transmembrane region" description="Helical" evidence="1">
    <location>
        <begin position="29"/>
        <end position="47"/>
    </location>
</feature>
<dbReference type="Pfam" id="PF18160">
    <property type="entry name" value="SLATT_5"/>
    <property type="match status" value="1"/>
</dbReference>
<organism evidence="3 4">
    <name type="scientific">Salinivibrio costicola</name>
    <name type="common">Vibrio costicola</name>
    <dbReference type="NCBI Taxonomy" id="51367"/>
    <lineage>
        <taxon>Bacteria</taxon>
        <taxon>Pseudomonadati</taxon>
        <taxon>Pseudomonadota</taxon>
        <taxon>Gammaproteobacteria</taxon>
        <taxon>Vibrionales</taxon>
        <taxon>Vibrionaceae</taxon>
        <taxon>Salinivibrio</taxon>
    </lineage>
</organism>
<keyword evidence="1" id="KW-0472">Membrane</keyword>
<keyword evidence="4" id="KW-1185">Reference proteome</keyword>
<proteinExistence type="predicted"/>
<name>A0ABX6K2I1_SALCS</name>
<feature type="transmembrane region" description="Helical" evidence="1">
    <location>
        <begin position="159"/>
        <end position="185"/>
    </location>
</feature>
<evidence type="ECO:0000313" key="3">
    <source>
        <dbReference type="EMBL" id="QIR05659.1"/>
    </source>
</evidence>
<reference evidence="3 4" key="1">
    <citation type="submission" date="2020-03" db="EMBL/GenBank/DDBJ databases">
        <title>Genome mining reveals the biosynthetic pathways of PHA and ectoines of the halophilic strain Salinivibrio costicola M318 isolated from fermented shrimp paste.</title>
        <authorList>
            <person name="Doan T.V."/>
            <person name="Tran L.T."/>
            <person name="Trieu T.A."/>
            <person name="Nguyen Q.V."/>
            <person name="Quach T.N."/>
            <person name="Phi T.Q."/>
            <person name="Kumar S."/>
        </authorList>
    </citation>
    <scope>NUCLEOTIDE SEQUENCE [LARGE SCALE GENOMIC DNA]</scope>
    <source>
        <strain evidence="3 4">M318</strain>
    </source>
</reference>
<feature type="transmembrane region" description="Helical" evidence="1">
    <location>
        <begin position="53"/>
        <end position="75"/>
    </location>
</feature>
<evidence type="ECO:0000259" key="2">
    <source>
        <dbReference type="Pfam" id="PF18160"/>
    </source>
</evidence>
<protein>
    <submittedName>
        <fullName evidence="3">SLATT domain-containing protein</fullName>
    </submittedName>
</protein>
<dbReference type="NCBIfam" id="NF033631">
    <property type="entry name" value="SLATT_5"/>
    <property type="match status" value="1"/>
</dbReference>
<dbReference type="RefSeq" id="WP_077479681.1">
    <property type="nucleotide sequence ID" value="NZ_CP050266.1"/>
</dbReference>
<dbReference type="Proteomes" id="UP000501408">
    <property type="component" value="Chromosome 1"/>
</dbReference>